<proteinExistence type="predicted"/>
<feature type="transmembrane region" description="Helical" evidence="1">
    <location>
        <begin position="31"/>
        <end position="50"/>
    </location>
</feature>
<evidence type="ECO:0000256" key="1">
    <source>
        <dbReference type="SAM" id="Phobius"/>
    </source>
</evidence>
<organism evidence="2 3">
    <name type="scientific">Niveibacterium microcysteis</name>
    <dbReference type="NCBI Taxonomy" id="2811415"/>
    <lineage>
        <taxon>Bacteria</taxon>
        <taxon>Pseudomonadati</taxon>
        <taxon>Pseudomonadota</taxon>
        <taxon>Betaproteobacteria</taxon>
        <taxon>Rhodocyclales</taxon>
        <taxon>Rhodocyclaceae</taxon>
        <taxon>Niveibacterium</taxon>
    </lineage>
</organism>
<dbReference type="EMBL" id="CP071060">
    <property type="protein sequence ID" value="QSI75590.1"/>
    <property type="molecule type" value="Genomic_DNA"/>
</dbReference>
<accession>A0ABX7M1E2</accession>
<dbReference type="RefSeq" id="WP_206253282.1">
    <property type="nucleotide sequence ID" value="NZ_CP071060.1"/>
</dbReference>
<evidence type="ECO:0000313" key="3">
    <source>
        <dbReference type="Proteomes" id="UP000663570"/>
    </source>
</evidence>
<reference evidence="2 3" key="1">
    <citation type="submission" date="2021-02" db="EMBL/GenBank/DDBJ databases">
        <title>Niveibacterium changnyeongensis HC41.</title>
        <authorList>
            <person name="Kang M."/>
        </authorList>
    </citation>
    <scope>NUCLEOTIDE SEQUENCE [LARGE SCALE GENOMIC DNA]</scope>
    <source>
        <strain evidence="2 3">HC41</strain>
    </source>
</reference>
<sequence>MSPAHLLARARAALAPQVAEMRRELAGNLRLRIGLAAIAAIVAAYGLLSWQEYIQARQKEVTRIRRDVARLEALGGSGPQWVARRQEAGRARTAYEARLWRAPSVAQAQASFQDWVAARLKALNVIGPKLNIVDDRDAAANASGADHPCPVRLRVEFPFSARQLEDFLGAIYMSGRNVRVESIFAGQSKRKLEMTLLTWTTIGETVEPDTPSASVDQSAPQAAGALDALIRKSLPQ</sequence>
<dbReference type="Proteomes" id="UP000663570">
    <property type="component" value="Chromosome"/>
</dbReference>
<name>A0ABX7M1E2_9RHOO</name>
<keyword evidence="1" id="KW-1133">Transmembrane helix</keyword>
<keyword evidence="1" id="KW-0472">Membrane</keyword>
<protein>
    <submittedName>
        <fullName evidence="2">Uncharacterized protein</fullName>
    </submittedName>
</protein>
<evidence type="ECO:0000313" key="2">
    <source>
        <dbReference type="EMBL" id="QSI75590.1"/>
    </source>
</evidence>
<gene>
    <name evidence="2" type="ORF">JY500_13930</name>
</gene>
<keyword evidence="1" id="KW-0812">Transmembrane</keyword>
<keyword evidence="3" id="KW-1185">Reference proteome</keyword>